<dbReference type="InterPro" id="IPR025048">
    <property type="entry name" value="DUF3987"/>
</dbReference>
<evidence type="ECO:0000256" key="1">
    <source>
        <dbReference type="SAM" id="MobiDB-lite"/>
    </source>
</evidence>
<gene>
    <name evidence="2" type="ORF">XM38_013430</name>
</gene>
<keyword evidence="3" id="KW-1185">Reference proteome</keyword>
<feature type="region of interest" description="Disordered" evidence="1">
    <location>
        <begin position="455"/>
        <end position="475"/>
    </location>
</feature>
<dbReference type="RefSeq" id="WP_080807534.1">
    <property type="nucleotide sequence ID" value="NZ_CP021983.2"/>
</dbReference>
<proteinExistence type="predicted"/>
<evidence type="ECO:0000313" key="2">
    <source>
        <dbReference type="EMBL" id="ASC70405.1"/>
    </source>
</evidence>
<dbReference type="Gene3D" id="3.40.1360.10">
    <property type="match status" value="1"/>
</dbReference>
<dbReference type="Proteomes" id="UP000191901">
    <property type="component" value="Chromosome"/>
</dbReference>
<dbReference type="CDD" id="cd01029">
    <property type="entry name" value="TOPRIM_primases"/>
    <property type="match status" value="1"/>
</dbReference>
<dbReference type="Pfam" id="PF13148">
    <property type="entry name" value="DUF3987"/>
    <property type="match status" value="1"/>
</dbReference>
<dbReference type="InterPro" id="IPR034154">
    <property type="entry name" value="TOPRIM_DnaG/twinkle"/>
</dbReference>
<dbReference type="EMBL" id="CP021983">
    <property type="protein sequence ID" value="ASC70405.1"/>
    <property type="molecule type" value="Genomic_DNA"/>
</dbReference>
<organism evidence="2 3">
    <name type="scientific">Halomicronema hongdechloris C2206</name>
    <dbReference type="NCBI Taxonomy" id="1641165"/>
    <lineage>
        <taxon>Bacteria</taxon>
        <taxon>Bacillati</taxon>
        <taxon>Cyanobacteriota</taxon>
        <taxon>Cyanophyceae</taxon>
        <taxon>Nodosilineales</taxon>
        <taxon>Nodosilineaceae</taxon>
        <taxon>Halomicronema</taxon>
    </lineage>
</organism>
<dbReference type="STRING" id="1641165.XM38_08175"/>
<dbReference type="KEGG" id="hhg:XM38_013430"/>
<dbReference type="OrthoDB" id="460004at2"/>
<evidence type="ECO:0000313" key="3">
    <source>
        <dbReference type="Proteomes" id="UP000191901"/>
    </source>
</evidence>
<accession>A0A1Z3HJE6</accession>
<evidence type="ECO:0008006" key="4">
    <source>
        <dbReference type="Google" id="ProtNLM"/>
    </source>
</evidence>
<sequence length="797" mass="89508">MTQYVYSGRSRPCPICDRTKDPDCRWNDEVVFCHTYIDQDASIEGYVYRGATADGLWGQYFSTSARAEKPARPQRRQDFFYPTRQGQPLVKVTRVDRGSGTKFFVQYHWDGQRWVKGLTPAARKQVPIYRYAEVRRAISAGQSIWMVEGEGCADALWNIGIPATTTLGGSKKYHSYGNYAQDLEGARLVLCPDRDQVGMAHMEEIAQDFPDAQWCYPYPVSLCWQTLPKHGGLDVADWIAEGATAEQIRAAVGAKRELATVQAVPKTLDVAGLQDQIRHYLAADPSELELSARVLQWHRETQLTVKDIWSLVKPLQADLEQQEERGDRTAQIRQLLKIGDYQLQLGEYLHPDLAAPLEHIAAWIGATPAAMLVTLLPVAASLLRVGTELEIDAGMGFSVPPILFTGLVAPSGSKKSPLQRQILGPLMKRQAEADQDYEYAAAEYEVNLRDWEQAKAEDRGMRPRKPMPREYHTSDATREAIARIQSQQPERGILVTPDELAGLFKGQNQYRNGRGNDKESLLTAFDGSGLKVDRASGMRISIPRTSLSITGTIQPDILREMMGDFSDTNGQWARFLWCLLPLKPAPFPQRTVRYDLSERLYGLYRQLEDSPPKCYRLTAEAKALFAEWYDQLDHLRVTETHQGLQAVYSKMQGHTGRLSLILHCLQGAVDGCLPAERISAQTMGAAIKLARWFMGQVKLLYAEGDSVDGALEAVYTKLIQLSRVRGWLRAKDVRNYERSLRKASAEVIRSHFRELEAMGYGETCGVGNRLQWRATVDAVDRSEVTVDTLSTAEITDG</sequence>
<reference evidence="2 3" key="1">
    <citation type="journal article" date="2016" name="Biochim. Biophys. Acta">
        <title>Characterization of red-shifted phycobilisomes isolated from the chlorophyll f-containing cyanobacterium Halomicronema hongdechloris.</title>
        <authorList>
            <person name="Li Y."/>
            <person name="Lin Y."/>
            <person name="Garvey C.J."/>
            <person name="Birch D."/>
            <person name="Corkery R.W."/>
            <person name="Loughlin P.C."/>
            <person name="Scheer H."/>
            <person name="Willows R.D."/>
            <person name="Chen M."/>
        </authorList>
    </citation>
    <scope>NUCLEOTIDE SEQUENCE [LARGE SCALE GENOMIC DNA]</scope>
    <source>
        <strain evidence="2 3">C2206</strain>
    </source>
</reference>
<name>A0A1Z3HJE6_9CYAN</name>
<protein>
    <recommendedName>
        <fullName evidence="4">DUF3987 domain-containing protein</fullName>
    </recommendedName>
</protein>
<dbReference type="AlphaFoldDB" id="A0A1Z3HJE6"/>